<dbReference type="RefSeq" id="WP_164457308.1">
    <property type="nucleotide sequence ID" value="NZ_JAAIFS010000001.1"/>
</dbReference>
<evidence type="ECO:0000259" key="4">
    <source>
        <dbReference type="Pfam" id="PF18157"/>
    </source>
</evidence>
<evidence type="ECO:0000259" key="3">
    <source>
        <dbReference type="Pfam" id="PF13111"/>
    </source>
</evidence>
<evidence type="ECO:0000259" key="2">
    <source>
        <dbReference type="Pfam" id="PF13032"/>
    </source>
</evidence>
<feature type="domain" description="pPIWI-RE RNaseH" evidence="2">
    <location>
        <begin position="628"/>
        <end position="896"/>
    </location>
</feature>
<comment type="caution">
    <text evidence="5">The sequence shown here is derived from an EMBL/GenBank/DDBJ whole genome shotgun (WGS) entry which is preliminary data.</text>
</comment>
<dbReference type="Pfam" id="PF13111">
    <property type="entry name" value="pPIWI_RE_X"/>
    <property type="match status" value="1"/>
</dbReference>
<dbReference type="Pfam" id="PF18157">
    <property type="entry name" value="MID_pPIWI_RE"/>
    <property type="match status" value="1"/>
</dbReference>
<evidence type="ECO:0000313" key="5">
    <source>
        <dbReference type="EMBL" id="NEV85432.1"/>
    </source>
</evidence>
<feature type="region of interest" description="Disordered" evidence="1">
    <location>
        <begin position="898"/>
        <end position="929"/>
    </location>
</feature>
<dbReference type="InterPro" id="IPR024996">
    <property type="entry name" value="RNaseH_pPIWI_RE"/>
</dbReference>
<accession>A0A6B3QAR1</accession>
<protein>
    <submittedName>
        <fullName evidence="5">DUF3962 domain-containing protein</fullName>
    </submittedName>
</protein>
<feature type="domain" description="pPIWI-RE module N-terminal" evidence="3">
    <location>
        <begin position="10"/>
        <end position="417"/>
    </location>
</feature>
<gene>
    <name evidence="5" type="ORF">GUR47_01835</name>
</gene>
<dbReference type="EMBL" id="JAAIFS010000001">
    <property type="protein sequence ID" value="NEV85432.1"/>
    <property type="molecule type" value="Genomic_DNA"/>
</dbReference>
<evidence type="ECO:0000256" key="1">
    <source>
        <dbReference type="SAM" id="MobiDB-lite"/>
    </source>
</evidence>
<organism evidence="5">
    <name type="scientific">Streptomyces tendae</name>
    <dbReference type="NCBI Taxonomy" id="1932"/>
    <lineage>
        <taxon>Bacteria</taxon>
        <taxon>Bacillati</taxon>
        <taxon>Actinomycetota</taxon>
        <taxon>Actinomycetes</taxon>
        <taxon>Kitasatosporales</taxon>
        <taxon>Streptomycetaceae</taxon>
        <taxon>Streptomyces</taxon>
    </lineage>
</organism>
<proteinExistence type="predicted"/>
<dbReference type="AlphaFoldDB" id="A0A6B3QAR1"/>
<feature type="compositionally biased region" description="Acidic residues" evidence="1">
    <location>
        <begin position="917"/>
        <end position="929"/>
    </location>
</feature>
<dbReference type="InterPro" id="IPR025085">
    <property type="entry name" value="pPIWI_RE_X"/>
</dbReference>
<sequence>MAYDRIQPAAFVPAPDVGPFLVTHYALSFPRAWRDPLKEHYLHGKPERYSRHRIQVPIGRLNRLITAVAPDLVSVAAKAPLDDAKPWLYANAPYPKAVMSSFIHAWLRDLQPGAEGHAKVKETAGHLDIDGLDWGLVGVDMLEQTLTEGGTASPADHLWRLLPETLASRIARQEPPYEHFGQRLHFRQVAQPAGAPGAELVSWPPLEHTSGRGAKERAWYYSAYIRLSLRTVPFDPTPRIHLTTGVRRWVRGPVWMPQRGSVSVYLLADDSLVPDGPSPERFAVGAIRWVPASGGHEWVQGGPEGMLSQVSAVANFPSADLMAKEPESWFTGREGVTAAVLHHTMMGAHGVKSGIMPMERRRLTEWAASALEPEFVRVRAFGRSGIRRQMPFNVLEDTLSVKKTATEEEKAGIARRNTEILVRNAAERRLRVAQAVGAGGLTAVLLYQTDAMRDLLIAAAEENLGLAGHCVAPGPELWAWEHPDLTVRIHVRQAGALASRLGGDRAPRRGVEWDAAVDARRAEVGTALHDWLRDTAGPAQLAFVELEGRDGFKRRTSDPKFAIRVGCADAGLVSQFLDLPDPAGTAPEKDSGPHRAAAAWSDGLRQLGMRIVPQHSVGERIPEKLNQVAFWLVKRRIGGDNQYPQFTPIAVLIRPGQGCVMGRSPETQDWVPYPELLKKLVGRVRGTDLKFRQQQEDATALFIKQTLYKLRGEPTLVLTHAQNTRERWPWLQNKGLVADGMRLGNGPLQRLAAHGRQLRVVRVAGSVRDETAQWWAPDGDEAAGVAKGLWRPSDAGDGNRIFYSTSDKASQHKHARDISKFTEHRNDGGRSLRKPDKAAWNPELLEIGVVGLQPGDDPEPWAMFVHQQRFAYDYTDALGLPLALHLASLTVEYALPYEEPEQAEPGTASIGAIPEDGTPEEGDEVAAEG</sequence>
<reference evidence="5" key="1">
    <citation type="journal article" date="2020" name="Microorganisms">
        <title>Isolation, Genomic and Metabolomic Characterization of Streptomyces tendae VITAKN with Quorum Sensing Inhibitory Activity from Southern India.</title>
        <authorList>
            <person name="Ishaque N.M."/>
            <person name="Burgsdorf I."/>
            <person name="Limlingan Malit J.J."/>
            <person name="Saha S."/>
            <person name="Teta R."/>
            <person name="Ewe D."/>
            <person name="Kannabiran K."/>
            <person name="Hrouzek P."/>
            <person name="Steindler L."/>
            <person name="Costantino V."/>
            <person name="Saurav K."/>
        </authorList>
    </citation>
    <scope>NUCLEOTIDE SEQUENCE</scope>
    <source>
        <strain evidence="5">VITAKN</strain>
    </source>
</reference>
<dbReference type="Pfam" id="PF13032">
    <property type="entry name" value="RNaseH_pPIWI_RE"/>
    <property type="match status" value="1"/>
</dbReference>
<feature type="domain" description="Prokaryotic pPIWI-RE MID" evidence="4">
    <location>
        <begin position="480"/>
        <end position="615"/>
    </location>
</feature>
<name>A0A6B3QAR1_STRTE</name>
<dbReference type="InterPro" id="IPR040496">
    <property type="entry name" value="MID_pPIWI_RE"/>
</dbReference>